<feature type="non-terminal residue" evidence="6">
    <location>
        <position position="1"/>
    </location>
</feature>
<dbReference type="InterPro" id="IPR006162">
    <property type="entry name" value="Ppantetheine_attach_site"/>
</dbReference>
<feature type="domain" description="Carrier" evidence="5">
    <location>
        <begin position="50"/>
        <end position="125"/>
    </location>
</feature>
<dbReference type="PROSITE" id="PS00012">
    <property type="entry name" value="PHOSPHOPANTETHEINE"/>
    <property type="match status" value="1"/>
</dbReference>
<keyword evidence="3" id="KW-0808">Transferase</keyword>
<protein>
    <recommendedName>
        <fullName evidence="5">Carrier domain-containing protein</fullName>
    </recommendedName>
</protein>
<organism evidence="6 7">
    <name type="scientific">Streptomyces leeuwenhoekii</name>
    <dbReference type="NCBI Taxonomy" id="1437453"/>
    <lineage>
        <taxon>Bacteria</taxon>
        <taxon>Bacillati</taxon>
        <taxon>Actinomycetota</taxon>
        <taxon>Actinomycetes</taxon>
        <taxon>Kitasatosporales</taxon>
        <taxon>Streptomycetaceae</taxon>
        <taxon>Streptomyces</taxon>
    </lineage>
</organism>
<sequence>RPDAIPPLLRGLIRGPVRPAAAGKSGPTGASAAADLKQRLAAADAAERDRILLDILRTAIADVLGHGSPAAAEVTRGFLEIGFDSLTAVELRNRLNAETGLRLPSTLVFDHPSPEALAAHLRDELVEDGATSGLALLAELDRLDRALGAVASDDADRAVVTDRLRGLMSAWNGGGTEAEAPGGQDLESATADEIFDLLDEELETS</sequence>
<proteinExistence type="predicted"/>
<comment type="caution">
    <text evidence="6">The sequence shown here is derived from an EMBL/GenBank/DDBJ whole genome shotgun (WGS) entry which is preliminary data.</text>
</comment>
<evidence type="ECO:0000256" key="4">
    <source>
        <dbReference type="ARBA" id="ARBA00023268"/>
    </source>
</evidence>
<dbReference type="Proteomes" id="UP000037274">
    <property type="component" value="Unassembled WGS sequence"/>
</dbReference>
<dbReference type="SMART" id="SM01294">
    <property type="entry name" value="PKS_PP_betabranch"/>
    <property type="match status" value="1"/>
</dbReference>
<evidence type="ECO:0000256" key="1">
    <source>
        <dbReference type="ARBA" id="ARBA00022450"/>
    </source>
</evidence>
<keyword evidence="2" id="KW-0597">Phosphoprotein</keyword>
<name>A0ABR5HPX6_STRLW</name>
<keyword evidence="1" id="KW-0596">Phosphopantetheine</keyword>
<gene>
    <name evidence="6" type="ORF">ACH49_30590</name>
</gene>
<dbReference type="PANTHER" id="PTHR43775:SF51">
    <property type="entry name" value="INACTIVE PHENOLPHTHIOCEROL SYNTHESIS POLYKETIDE SYNTHASE TYPE I PKS1-RELATED"/>
    <property type="match status" value="1"/>
</dbReference>
<dbReference type="EMBL" id="LFEH01000388">
    <property type="protein sequence ID" value="KMS65712.1"/>
    <property type="molecule type" value="Genomic_DNA"/>
</dbReference>
<dbReference type="PROSITE" id="PS50075">
    <property type="entry name" value="CARRIER"/>
    <property type="match status" value="1"/>
</dbReference>
<dbReference type="SMART" id="SM00823">
    <property type="entry name" value="PKS_PP"/>
    <property type="match status" value="1"/>
</dbReference>
<dbReference type="SUPFAM" id="SSF47336">
    <property type="entry name" value="ACP-like"/>
    <property type="match status" value="1"/>
</dbReference>
<evidence type="ECO:0000256" key="3">
    <source>
        <dbReference type="ARBA" id="ARBA00022679"/>
    </source>
</evidence>
<dbReference type="RefSeq" id="WP_048574704.1">
    <property type="nucleotide sequence ID" value="NZ_LFEH01000388.1"/>
</dbReference>
<dbReference type="Gene3D" id="1.10.1200.10">
    <property type="entry name" value="ACP-like"/>
    <property type="match status" value="1"/>
</dbReference>
<dbReference type="PANTHER" id="PTHR43775">
    <property type="entry name" value="FATTY ACID SYNTHASE"/>
    <property type="match status" value="1"/>
</dbReference>
<dbReference type="InterPro" id="IPR036736">
    <property type="entry name" value="ACP-like_sf"/>
</dbReference>
<keyword evidence="7" id="KW-1185">Reference proteome</keyword>
<dbReference type="InterPro" id="IPR009081">
    <property type="entry name" value="PP-bd_ACP"/>
</dbReference>
<dbReference type="InterPro" id="IPR020806">
    <property type="entry name" value="PKS_PP-bd"/>
</dbReference>
<evidence type="ECO:0000256" key="2">
    <source>
        <dbReference type="ARBA" id="ARBA00022553"/>
    </source>
</evidence>
<reference evidence="6 7" key="1">
    <citation type="submission" date="2015-06" db="EMBL/GenBank/DDBJ databases">
        <title>Draft genome sequence of Streptomyces leeuwenhoekii C58, which produces the novel lasso peptide, chaxapeptin.</title>
        <authorList>
            <person name="Yi Y."/>
            <person name="Hai D."/>
            <person name="Jaspars M."/>
            <person name="Sheng H."/>
            <person name="Rateb M.E."/>
            <person name="Bull A."/>
            <person name="Goodfellow M."/>
            <person name="Asenjo J.A."/>
            <person name="Ebel R."/>
        </authorList>
    </citation>
    <scope>NUCLEOTIDE SEQUENCE [LARGE SCALE GENOMIC DNA]</scope>
    <source>
        <strain evidence="6 7">C58</strain>
    </source>
</reference>
<keyword evidence="4" id="KW-0511">Multifunctional enzyme</keyword>
<dbReference type="InterPro" id="IPR050091">
    <property type="entry name" value="PKS_NRPS_Biosynth_Enz"/>
</dbReference>
<accession>A0ABR5HPX6</accession>
<evidence type="ECO:0000313" key="6">
    <source>
        <dbReference type="EMBL" id="KMS65712.1"/>
    </source>
</evidence>
<evidence type="ECO:0000313" key="7">
    <source>
        <dbReference type="Proteomes" id="UP000037274"/>
    </source>
</evidence>
<evidence type="ECO:0000259" key="5">
    <source>
        <dbReference type="PROSITE" id="PS50075"/>
    </source>
</evidence>
<dbReference type="Pfam" id="PF00550">
    <property type="entry name" value="PP-binding"/>
    <property type="match status" value="1"/>
</dbReference>